<gene>
    <name evidence="1" type="ordered locus">SGRA_3406</name>
</gene>
<dbReference type="AlphaFoldDB" id="H6L1Q3"/>
<keyword evidence="2" id="KW-1185">Reference proteome</keyword>
<dbReference type="Proteomes" id="UP000007519">
    <property type="component" value="Chromosome"/>
</dbReference>
<dbReference type="RefSeq" id="WP_015693725.1">
    <property type="nucleotide sequence ID" value="NC_016940.1"/>
</dbReference>
<dbReference type="eggNOG" id="ENOG5033CKQ">
    <property type="taxonomic scope" value="Bacteria"/>
</dbReference>
<reference evidence="1 2" key="1">
    <citation type="journal article" date="2012" name="Stand. Genomic Sci.">
        <title>Complete genome sequencing and analysis of Saprospira grandis str. Lewin, a predatory marine bacterium.</title>
        <authorList>
            <person name="Saw J.H."/>
            <person name="Yuryev A."/>
            <person name="Kanbe M."/>
            <person name="Hou S."/>
            <person name="Young A.G."/>
            <person name="Aizawa S."/>
            <person name="Alam M."/>
        </authorList>
    </citation>
    <scope>NUCLEOTIDE SEQUENCE [LARGE SCALE GENOMIC DNA]</scope>
    <source>
        <strain evidence="1 2">Lewin</strain>
    </source>
</reference>
<dbReference type="KEGG" id="sgn:SGRA_3406"/>
<dbReference type="EMBL" id="CP002831">
    <property type="protein sequence ID" value="AFC26131.1"/>
    <property type="molecule type" value="Genomic_DNA"/>
</dbReference>
<proteinExistence type="predicted"/>
<dbReference type="OrthoDB" id="9846214at2"/>
<keyword evidence="1" id="KW-0449">Lipoprotein</keyword>
<name>H6L1Q3_SAPGL</name>
<evidence type="ECO:0000313" key="1">
    <source>
        <dbReference type="EMBL" id="AFC26131.1"/>
    </source>
</evidence>
<organism evidence="1 2">
    <name type="scientific">Saprospira grandis (strain Lewin)</name>
    <dbReference type="NCBI Taxonomy" id="984262"/>
    <lineage>
        <taxon>Bacteria</taxon>
        <taxon>Pseudomonadati</taxon>
        <taxon>Bacteroidota</taxon>
        <taxon>Saprospiria</taxon>
        <taxon>Saprospirales</taxon>
        <taxon>Saprospiraceae</taxon>
        <taxon>Saprospira</taxon>
    </lineage>
</organism>
<dbReference type="HOGENOM" id="CLU_2169310_0_0_10"/>
<evidence type="ECO:0000313" key="2">
    <source>
        <dbReference type="Proteomes" id="UP000007519"/>
    </source>
</evidence>
<sequence>MEFVNLQPLQTNYKVKEGQELRYSFTQHSSVGNTGEFEIVDPCIIEFKEKIVDYKLKIDESAGEIRPTGGDEARATFIFVAKKKGKTKLKIKQLFRGAVIEEYVMKVVVE</sequence>
<accession>H6L1Q3</accession>
<protein>
    <submittedName>
        <fullName evidence="1">Lipoprotein, putative</fullName>
    </submittedName>
</protein>